<name>A0ABS7L1A7_CLOSR</name>
<dbReference type="EMBL" id="JAIKTU010000014">
    <property type="protein sequence ID" value="MBY0756826.1"/>
    <property type="molecule type" value="Genomic_DNA"/>
</dbReference>
<dbReference type="SUPFAM" id="SSF57756">
    <property type="entry name" value="Retrovirus zinc finger-like domains"/>
    <property type="match status" value="1"/>
</dbReference>
<feature type="domain" description="CCHC-type" evidence="1">
    <location>
        <begin position="3"/>
        <end position="18"/>
    </location>
</feature>
<organism evidence="2 3">
    <name type="scientific">Clostridium sardiniense</name>
    <name type="common">Clostridium absonum</name>
    <dbReference type="NCBI Taxonomy" id="29369"/>
    <lineage>
        <taxon>Bacteria</taxon>
        <taxon>Bacillati</taxon>
        <taxon>Bacillota</taxon>
        <taxon>Clostridia</taxon>
        <taxon>Eubacteriales</taxon>
        <taxon>Clostridiaceae</taxon>
        <taxon>Clostridium</taxon>
    </lineage>
</organism>
<keyword evidence="3" id="KW-1185">Reference proteome</keyword>
<evidence type="ECO:0000313" key="3">
    <source>
        <dbReference type="Proteomes" id="UP001299068"/>
    </source>
</evidence>
<dbReference type="InterPro" id="IPR001878">
    <property type="entry name" value="Znf_CCHC"/>
</dbReference>
<comment type="caution">
    <text evidence="2">The sequence shown here is derived from an EMBL/GenBank/DDBJ whole genome shotgun (WGS) entry which is preliminary data.</text>
</comment>
<dbReference type="Gene3D" id="4.10.60.10">
    <property type="entry name" value="Zinc finger, CCHC-type"/>
    <property type="match status" value="1"/>
</dbReference>
<evidence type="ECO:0000313" key="2">
    <source>
        <dbReference type="EMBL" id="MBY0756826.1"/>
    </source>
</evidence>
<dbReference type="PROSITE" id="PS50158">
    <property type="entry name" value="ZF_CCHC"/>
    <property type="match status" value="1"/>
</dbReference>
<dbReference type="SMART" id="SM00343">
    <property type="entry name" value="ZnF_C2HC"/>
    <property type="match status" value="1"/>
</dbReference>
<protein>
    <submittedName>
        <fullName evidence="2">Zinc finger domain-containing protein</fullName>
    </submittedName>
</protein>
<accession>A0ABS7L1A7</accession>
<gene>
    <name evidence="2" type="ORF">K5V21_15385</name>
</gene>
<dbReference type="RefSeq" id="WP_221862049.1">
    <property type="nucleotide sequence ID" value="NZ_JAIKTU010000014.1"/>
</dbReference>
<dbReference type="InterPro" id="IPR036875">
    <property type="entry name" value="Znf_CCHC_sf"/>
</dbReference>
<dbReference type="Proteomes" id="UP001299068">
    <property type="component" value="Unassembled WGS sequence"/>
</dbReference>
<reference evidence="2 3" key="1">
    <citation type="journal article" date="2021" name="Cell Host Microbe">
        <title>in vivo commensal control of Clostridioides difficile virulence.</title>
        <authorList>
            <person name="Girinathan B.P."/>
            <person name="Dibenedetto N."/>
            <person name="Worley J.N."/>
            <person name="Peltier J."/>
            <person name="Arrieta-Ortiz M.L."/>
            <person name="Rupa Christinal Immanuel S."/>
            <person name="Lavin R."/>
            <person name="Delaney M.L."/>
            <person name="Cummins C."/>
            <person name="Hoffmann M."/>
            <person name="Luo Y."/>
            <person name="Gonzalez-Escalona N."/>
            <person name="Allard M."/>
            <person name="Onderdonk A.B."/>
            <person name="Gerber G.K."/>
            <person name="Sonenshein A.L."/>
            <person name="Baliga N."/>
            <person name="Dupuy B."/>
            <person name="Bry L."/>
        </authorList>
    </citation>
    <scope>NUCLEOTIDE SEQUENCE [LARGE SCALE GENOMIC DNA]</scope>
    <source>
        <strain evidence="2 3">DSM 599</strain>
    </source>
</reference>
<sequence>MACSICGKAGHNARNCPSKHEQDQKDQALWVKFDNISEGEATDLLYEIMKNKNKIAPDARGTFAKANKKQLPSEIKKALQLIGDKDE</sequence>
<proteinExistence type="predicted"/>
<evidence type="ECO:0000259" key="1">
    <source>
        <dbReference type="PROSITE" id="PS50158"/>
    </source>
</evidence>